<comment type="caution">
    <text evidence="3">The sequence shown here is derived from an EMBL/GenBank/DDBJ whole genome shotgun (WGS) entry which is preliminary data.</text>
</comment>
<dbReference type="Pfam" id="PF07690">
    <property type="entry name" value="MFS_1"/>
    <property type="match status" value="2"/>
</dbReference>
<evidence type="ECO:0000313" key="3">
    <source>
        <dbReference type="EMBL" id="KAG8192786.1"/>
    </source>
</evidence>
<keyword evidence="2" id="KW-1133">Transmembrane helix</keyword>
<dbReference type="EMBL" id="JAFNEN010000135">
    <property type="protein sequence ID" value="KAG8192786.1"/>
    <property type="molecule type" value="Genomic_DNA"/>
</dbReference>
<evidence type="ECO:0000313" key="4">
    <source>
        <dbReference type="Proteomes" id="UP000827092"/>
    </source>
</evidence>
<dbReference type="PANTHER" id="PTHR11360:SF303">
    <property type="entry name" value="MAJOR FACILITATOR SUPERFAMILY (MFS) PROFILE DOMAIN-CONTAINING PROTEIN"/>
    <property type="match status" value="1"/>
</dbReference>
<feature type="transmembrane region" description="Helical" evidence="2">
    <location>
        <begin position="84"/>
        <end position="104"/>
    </location>
</feature>
<dbReference type="InterPro" id="IPR050327">
    <property type="entry name" value="Proton-linked_MCT"/>
</dbReference>
<evidence type="ECO:0000256" key="1">
    <source>
        <dbReference type="SAM" id="MobiDB-lite"/>
    </source>
</evidence>
<evidence type="ECO:0000256" key="2">
    <source>
        <dbReference type="SAM" id="Phobius"/>
    </source>
</evidence>
<feature type="transmembrane region" description="Helical" evidence="2">
    <location>
        <begin position="575"/>
        <end position="597"/>
    </location>
</feature>
<feature type="compositionally biased region" description="Basic and acidic residues" evidence="1">
    <location>
        <begin position="372"/>
        <end position="382"/>
    </location>
</feature>
<protein>
    <submittedName>
        <fullName evidence="3">Uncharacterized protein</fullName>
    </submittedName>
</protein>
<keyword evidence="4" id="KW-1185">Reference proteome</keyword>
<accession>A0AAV6V932</accession>
<feature type="transmembrane region" description="Helical" evidence="2">
    <location>
        <begin position="641"/>
        <end position="659"/>
    </location>
</feature>
<feature type="transmembrane region" description="Helical" evidence="2">
    <location>
        <begin position="174"/>
        <end position="192"/>
    </location>
</feature>
<feature type="compositionally biased region" description="Basic and acidic residues" evidence="1">
    <location>
        <begin position="424"/>
        <end position="442"/>
    </location>
</feature>
<organism evidence="3 4">
    <name type="scientific">Oedothorax gibbosus</name>
    <dbReference type="NCBI Taxonomy" id="931172"/>
    <lineage>
        <taxon>Eukaryota</taxon>
        <taxon>Metazoa</taxon>
        <taxon>Ecdysozoa</taxon>
        <taxon>Arthropoda</taxon>
        <taxon>Chelicerata</taxon>
        <taxon>Arachnida</taxon>
        <taxon>Araneae</taxon>
        <taxon>Araneomorphae</taxon>
        <taxon>Entelegynae</taxon>
        <taxon>Araneoidea</taxon>
        <taxon>Linyphiidae</taxon>
        <taxon>Erigoninae</taxon>
        <taxon>Oedothorax</taxon>
    </lineage>
</organism>
<feature type="compositionally biased region" description="Polar residues" evidence="1">
    <location>
        <begin position="315"/>
        <end position="342"/>
    </location>
</feature>
<dbReference type="InterPro" id="IPR036259">
    <property type="entry name" value="MFS_trans_sf"/>
</dbReference>
<feature type="transmembrane region" description="Helical" evidence="2">
    <location>
        <begin position="609"/>
        <end position="629"/>
    </location>
</feature>
<feature type="transmembrane region" description="Helical" evidence="2">
    <location>
        <begin position="110"/>
        <end position="136"/>
    </location>
</feature>
<feature type="transmembrane region" description="Helical" evidence="2">
    <location>
        <begin position="550"/>
        <end position="569"/>
    </location>
</feature>
<feature type="transmembrane region" description="Helical" evidence="2">
    <location>
        <begin position="484"/>
        <end position="507"/>
    </location>
</feature>
<feature type="region of interest" description="Disordered" evidence="1">
    <location>
        <begin position="291"/>
        <end position="384"/>
    </location>
</feature>
<dbReference type="Proteomes" id="UP000827092">
    <property type="component" value="Unassembled WGS sequence"/>
</dbReference>
<proteinExistence type="predicted"/>
<sequence length="687" mass="75592">MSTKIKEPPGPDQASGWLIAMACFSINFICAGLARTAGVLFVALIELYGVSREAASAPFTIRVCVRNMTGPLIGLLGLRYGIRAVTIVGGFVAALGCMLCYFAPNVMWITVFWGVIHGLGFGLGTVLHMMVIGLYFDKYKASALGLGYSGDCFGTFAFPVIMESLLSTYDVPGTFLILGGIVLHVVPLAMLLKKPPWLELDRTTGNFRNNSSRMQSGRENEAFENSTEYLGPHTDEINNRCLNEVSNDHPIYKNVVLRDRRVNCLKYESGSMSGSLRSNSNRSEVSDFIRENMGKGDYLPPVPEKDAKQGDEDNISGTFSIDSSDLPNGSKSGRTSRGVQHSDSLRRGSKDSIISSDIPNGTKSENKSGGVHHSDSMRKPRTDSVISKVAHEIVHRMRTASFASQAAQDGFICNLQQDQDQHKEVPIPEHDLPVVPRKDSYKQKCPSENGLGGKPQEDLEDGGSTSLQEDSILRTLLKTNTKPIFVLISLTMGVYAYLFVGVITIIIDYAADQGISQDRAKYLIIGFSITDLIGRLSFGQVIDRQLLKMKNYAGITTLLIGIFVSAIPLNKSFNFALVCMCLYGLVQGGTAIMFPILISCYMDKSEESVAMGCLNFYGGLLMLTLAPMIGFFRDKIGSYNGVFYILGGLMALIGIIWQFEPPILKYQNRKLHRKRAKFFLQESHSYI</sequence>
<feature type="region of interest" description="Disordered" evidence="1">
    <location>
        <begin position="424"/>
        <end position="465"/>
    </location>
</feature>
<dbReference type="InterPro" id="IPR011701">
    <property type="entry name" value="MFS"/>
</dbReference>
<dbReference type="PANTHER" id="PTHR11360">
    <property type="entry name" value="MONOCARBOXYLATE TRANSPORTER"/>
    <property type="match status" value="1"/>
</dbReference>
<gene>
    <name evidence="3" type="ORF">JTE90_019104</name>
</gene>
<feature type="compositionally biased region" description="Polar residues" evidence="1">
    <location>
        <begin position="352"/>
        <end position="363"/>
    </location>
</feature>
<feature type="transmembrane region" description="Helical" evidence="2">
    <location>
        <begin position="143"/>
        <end position="162"/>
    </location>
</feature>
<keyword evidence="2" id="KW-0472">Membrane</keyword>
<dbReference type="AlphaFoldDB" id="A0AAV6V932"/>
<reference evidence="3 4" key="1">
    <citation type="journal article" date="2022" name="Nat. Ecol. Evol.">
        <title>A masculinizing supergene underlies an exaggerated male reproductive morph in a spider.</title>
        <authorList>
            <person name="Hendrickx F."/>
            <person name="De Corte Z."/>
            <person name="Sonet G."/>
            <person name="Van Belleghem S.M."/>
            <person name="Kostlbacher S."/>
            <person name="Vangestel C."/>
        </authorList>
    </citation>
    <scope>NUCLEOTIDE SEQUENCE [LARGE SCALE GENOMIC DNA]</scope>
    <source>
        <strain evidence="3">W744_W776</strain>
    </source>
</reference>
<dbReference type="Gene3D" id="1.20.1250.20">
    <property type="entry name" value="MFS general substrate transporter like domains"/>
    <property type="match status" value="2"/>
</dbReference>
<keyword evidence="2" id="KW-0812">Transmembrane</keyword>
<dbReference type="PROSITE" id="PS51257">
    <property type="entry name" value="PROKAR_LIPOPROTEIN"/>
    <property type="match status" value="1"/>
</dbReference>
<dbReference type="GO" id="GO:0008028">
    <property type="term" value="F:monocarboxylic acid transmembrane transporter activity"/>
    <property type="evidence" value="ECO:0007669"/>
    <property type="project" value="TreeGrafter"/>
</dbReference>
<feature type="transmembrane region" description="Helical" evidence="2">
    <location>
        <begin position="17"/>
        <end position="45"/>
    </location>
</feature>
<name>A0AAV6V932_9ARAC</name>
<feature type="transmembrane region" description="Helical" evidence="2">
    <location>
        <begin position="519"/>
        <end position="538"/>
    </location>
</feature>
<dbReference type="SUPFAM" id="SSF103473">
    <property type="entry name" value="MFS general substrate transporter"/>
    <property type="match status" value="1"/>
</dbReference>